<sequence length="49" mass="5519">MTTYYIKRFLAVLGLGLLFISCSKFTVEKIEDKNTNSDVQVFSIKGSVN</sequence>
<dbReference type="EMBL" id="CDNC01000049">
    <property type="protein sequence ID" value="CEM63187.1"/>
    <property type="molecule type" value="Genomic_DNA"/>
</dbReference>
<dbReference type="PROSITE" id="PS51257">
    <property type="entry name" value="PROKAR_LIPOPROTEIN"/>
    <property type="match status" value="1"/>
</dbReference>
<dbReference type="Proteomes" id="UP000042527">
    <property type="component" value="Unassembled WGS sequence"/>
</dbReference>
<dbReference type="RefSeq" id="WP_002697548.1">
    <property type="nucleotide sequence ID" value="NZ_CDNC01000049.1"/>
</dbReference>
<protein>
    <submittedName>
        <fullName evidence="1">Uncharacterized protein</fullName>
    </submittedName>
</protein>
<name>A0A0B7GZV7_TREPH</name>
<evidence type="ECO:0000313" key="1">
    <source>
        <dbReference type="EMBL" id="CEM63187.1"/>
    </source>
</evidence>
<reference evidence="2" key="1">
    <citation type="submission" date="2015-01" db="EMBL/GenBank/DDBJ databases">
        <authorList>
            <person name="Manzoor Shahid"/>
            <person name="Zubair Saima"/>
        </authorList>
    </citation>
    <scope>NUCLEOTIDE SEQUENCE [LARGE SCALE GENOMIC DNA]</scope>
    <source>
        <strain evidence="2">V1</strain>
    </source>
</reference>
<proteinExistence type="predicted"/>
<dbReference type="AlphaFoldDB" id="A0A0B7GZV7"/>
<gene>
    <name evidence="1" type="ORF">TPHV1_70050</name>
</gene>
<evidence type="ECO:0000313" key="2">
    <source>
        <dbReference type="Proteomes" id="UP000042527"/>
    </source>
</evidence>
<organism evidence="1 2">
    <name type="scientific">Treponema phagedenis</name>
    <dbReference type="NCBI Taxonomy" id="162"/>
    <lineage>
        <taxon>Bacteria</taxon>
        <taxon>Pseudomonadati</taxon>
        <taxon>Spirochaetota</taxon>
        <taxon>Spirochaetia</taxon>
        <taxon>Spirochaetales</taxon>
        <taxon>Treponemataceae</taxon>
        <taxon>Treponema</taxon>
    </lineage>
</organism>
<accession>A0A0B7GZV7</accession>
<keyword evidence="2" id="KW-1185">Reference proteome</keyword>